<organism evidence="2 3">
    <name type="scientific">Caenorhabditis auriculariae</name>
    <dbReference type="NCBI Taxonomy" id="2777116"/>
    <lineage>
        <taxon>Eukaryota</taxon>
        <taxon>Metazoa</taxon>
        <taxon>Ecdysozoa</taxon>
        <taxon>Nematoda</taxon>
        <taxon>Chromadorea</taxon>
        <taxon>Rhabditida</taxon>
        <taxon>Rhabditina</taxon>
        <taxon>Rhabditomorpha</taxon>
        <taxon>Rhabditoidea</taxon>
        <taxon>Rhabditidae</taxon>
        <taxon>Peloderinae</taxon>
        <taxon>Caenorhabditis</taxon>
    </lineage>
</organism>
<evidence type="ECO:0000256" key="1">
    <source>
        <dbReference type="SAM" id="MobiDB-lite"/>
    </source>
</evidence>
<gene>
    <name evidence="2" type="ORF">CAUJ_LOCUS3254</name>
</gene>
<reference evidence="2" key="1">
    <citation type="submission" date="2020-10" db="EMBL/GenBank/DDBJ databases">
        <authorList>
            <person name="Kikuchi T."/>
        </authorList>
    </citation>
    <scope>NUCLEOTIDE SEQUENCE</scope>
    <source>
        <strain evidence="2">NKZ352</strain>
    </source>
</reference>
<feature type="region of interest" description="Disordered" evidence="1">
    <location>
        <begin position="1"/>
        <end position="101"/>
    </location>
</feature>
<evidence type="ECO:0000313" key="3">
    <source>
        <dbReference type="Proteomes" id="UP000835052"/>
    </source>
</evidence>
<keyword evidence="3" id="KW-1185">Reference proteome</keyword>
<comment type="caution">
    <text evidence="2">The sequence shown here is derived from an EMBL/GenBank/DDBJ whole genome shotgun (WGS) entry which is preliminary data.</text>
</comment>
<protein>
    <submittedName>
        <fullName evidence="2">Uncharacterized protein</fullName>
    </submittedName>
</protein>
<dbReference type="EMBL" id="CAJGYM010000006">
    <property type="protein sequence ID" value="CAD6187335.1"/>
    <property type="molecule type" value="Genomic_DNA"/>
</dbReference>
<evidence type="ECO:0000313" key="2">
    <source>
        <dbReference type="EMBL" id="CAD6187335.1"/>
    </source>
</evidence>
<feature type="compositionally biased region" description="Polar residues" evidence="1">
    <location>
        <begin position="60"/>
        <end position="84"/>
    </location>
</feature>
<dbReference type="Proteomes" id="UP000835052">
    <property type="component" value="Unassembled WGS sequence"/>
</dbReference>
<name>A0A8S1GVI4_9PELO</name>
<accession>A0A8S1GVI4</accession>
<dbReference type="AlphaFoldDB" id="A0A8S1GVI4"/>
<sequence length="101" mass="10908">MIYSHIAASSFLPSRTKRIAKQGNGDDPWSSNKPSSAPSISASTFSSKHQKNKVGDKSRTSSNGATDEIGNQQGEEAQNTSATLETHRRSNDEGLQYPPRS</sequence>
<feature type="compositionally biased region" description="Low complexity" evidence="1">
    <location>
        <begin position="30"/>
        <end position="47"/>
    </location>
</feature>
<proteinExistence type="predicted"/>